<protein>
    <submittedName>
        <fullName evidence="1">Uncharacterized protein</fullName>
    </submittedName>
</protein>
<name>A0ABW5KVY7_9FLAO</name>
<evidence type="ECO:0000313" key="2">
    <source>
        <dbReference type="Proteomes" id="UP001597472"/>
    </source>
</evidence>
<comment type="caution">
    <text evidence="1">The sequence shown here is derived from an EMBL/GenBank/DDBJ whole genome shotgun (WGS) entry which is preliminary data.</text>
</comment>
<sequence length="53" mass="5839">MRLQKERSFKAAYFTTSFILQPLMFGQEGITTNAAGNLAMLEVAYANKGTPLP</sequence>
<organism evidence="1 2">
    <name type="scientific">Bizionia sediminis</name>
    <dbReference type="NCBI Taxonomy" id="1737064"/>
    <lineage>
        <taxon>Bacteria</taxon>
        <taxon>Pseudomonadati</taxon>
        <taxon>Bacteroidota</taxon>
        <taxon>Flavobacteriia</taxon>
        <taxon>Flavobacteriales</taxon>
        <taxon>Flavobacteriaceae</taxon>
        <taxon>Bizionia</taxon>
    </lineage>
</organism>
<dbReference type="RefSeq" id="WP_376895063.1">
    <property type="nucleotide sequence ID" value="NZ_JBHULS010000008.1"/>
</dbReference>
<evidence type="ECO:0000313" key="1">
    <source>
        <dbReference type="EMBL" id="MFD2552653.1"/>
    </source>
</evidence>
<accession>A0ABW5KVY7</accession>
<reference evidence="2" key="1">
    <citation type="journal article" date="2019" name="Int. J. Syst. Evol. Microbiol.">
        <title>The Global Catalogue of Microorganisms (GCM) 10K type strain sequencing project: providing services to taxonomists for standard genome sequencing and annotation.</title>
        <authorList>
            <consortium name="The Broad Institute Genomics Platform"/>
            <consortium name="The Broad Institute Genome Sequencing Center for Infectious Disease"/>
            <person name="Wu L."/>
            <person name="Ma J."/>
        </authorList>
    </citation>
    <scope>NUCLEOTIDE SEQUENCE [LARGE SCALE GENOMIC DNA]</scope>
    <source>
        <strain evidence="2">KCTC 42587</strain>
    </source>
</reference>
<proteinExistence type="predicted"/>
<dbReference type="Proteomes" id="UP001597472">
    <property type="component" value="Unassembled WGS sequence"/>
</dbReference>
<gene>
    <name evidence="1" type="ORF">ACFSQP_12600</name>
</gene>
<dbReference type="EMBL" id="JBHULS010000008">
    <property type="protein sequence ID" value="MFD2552653.1"/>
    <property type="molecule type" value="Genomic_DNA"/>
</dbReference>
<keyword evidence="2" id="KW-1185">Reference proteome</keyword>